<dbReference type="Proteomes" id="UP000199167">
    <property type="component" value="Unassembled WGS sequence"/>
</dbReference>
<sequence length="134" mass="15314">MHNDQPIAVMDATCALCSFGARMIHRLDRSGDIRICPIQTDKGRLLLAAQGLDALDPDSWLFIEGPRVYHNFDAVIRVGERCGGFGRILSVLRLLPKGTRNWLYYTIARNRYRLFGRGDMCAIPDESFQRRLMQ</sequence>
<reference evidence="1 2" key="1">
    <citation type="submission" date="2016-10" db="EMBL/GenBank/DDBJ databases">
        <authorList>
            <person name="de Groot N.N."/>
        </authorList>
    </citation>
    <scope>NUCLEOTIDE SEQUENCE [LARGE SCALE GENOMIC DNA]</scope>
    <source>
        <strain evidence="1 2">DSM 17925</strain>
    </source>
</reference>
<dbReference type="PANTHER" id="PTHR33639">
    <property type="entry name" value="THIOL-DISULFIDE OXIDOREDUCTASE DCC"/>
    <property type="match status" value="1"/>
</dbReference>
<gene>
    <name evidence="1" type="ORF">SAMN04488515_0468</name>
</gene>
<dbReference type="GO" id="GO:0015035">
    <property type="term" value="F:protein-disulfide reductase activity"/>
    <property type="evidence" value="ECO:0007669"/>
    <property type="project" value="InterPro"/>
</dbReference>
<keyword evidence="2" id="KW-1185">Reference proteome</keyword>
<name>A0A1I0N8Y4_9RHOB</name>
<evidence type="ECO:0000313" key="1">
    <source>
        <dbReference type="EMBL" id="SEV97443.1"/>
    </source>
</evidence>
<dbReference type="InterPro" id="IPR052927">
    <property type="entry name" value="DCC_oxidoreductase"/>
</dbReference>
<dbReference type="STRING" id="364200.SAMN04488515_0468"/>
<organism evidence="1 2">
    <name type="scientific">Cognatiyoonia koreensis</name>
    <dbReference type="NCBI Taxonomy" id="364200"/>
    <lineage>
        <taxon>Bacteria</taxon>
        <taxon>Pseudomonadati</taxon>
        <taxon>Pseudomonadota</taxon>
        <taxon>Alphaproteobacteria</taxon>
        <taxon>Rhodobacterales</taxon>
        <taxon>Paracoccaceae</taxon>
        <taxon>Cognatiyoonia</taxon>
    </lineage>
</organism>
<dbReference type="InterPro" id="IPR007263">
    <property type="entry name" value="DCC1-like"/>
</dbReference>
<proteinExistence type="predicted"/>
<dbReference type="PANTHER" id="PTHR33639:SF2">
    <property type="entry name" value="DUF393 DOMAIN-CONTAINING PROTEIN"/>
    <property type="match status" value="1"/>
</dbReference>
<accession>A0A1I0N8Y4</accession>
<dbReference type="EMBL" id="FOIZ01000001">
    <property type="protein sequence ID" value="SEV97443.1"/>
    <property type="molecule type" value="Genomic_DNA"/>
</dbReference>
<dbReference type="OrthoDB" id="9785438at2"/>
<protein>
    <submittedName>
        <fullName evidence="1">Predicted thiol-disulfide oxidoreductase YuxK, DCC family</fullName>
    </submittedName>
</protein>
<dbReference type="Pfam" id="PF04134">
    <property type="entry name" value="DCC1-like"/>
    <property type="match status" value="1"/>
</dbReference>
<dbReference type="RefSeq" id="WP_089989797.1">
    <property type="nucleotide sequence ID" value="NZ_FOIZ01000001.1"/>
</dbReference>
<evidence type="ECO:0000313" key="2">
    <source>
        <dbReference type="Proteomes" id="UP000199167"/>
    </source>
</evidence>
<dbReference type="AlphaFoldDB" id="A0A1I0N8Y4"/>